<gene>
    <name evidence="2" type="ORF">NHX12_025430</name>
</gene>
<sequence length="107" mass="11911">MKRTIGSDGVSERNPPWDGEEPTVGRRGTHSGMERNPQWDGEETHRGTERNPQWDGEEPTVGRWARLSSSRGGGGGWVYTEPWTGLEVTPNRHSQGLWDGTTSGWHG</sequence>
<accession>A0A9Q0IS97</accession>
<comment type="caution">
    <text evidence="2">The sequence shown here is derived from an EMBL/GenBank/DDBJ whole genome shotgun (WGS) entry which is preliminary data.</text>
</comment>
<protein>
    <submittedName>
        <fullName evidence="2">Uncharacterized protein</fullName>
    </submittedName>
</protein>
<reference evidence="2" key="1">
    <citation type="submission" date="2022-07" db="EMBL/GenBank/DDBJ databases">
        <title>Chromosome-level genome of Muraenolepis orangiensis.</title>
        <authorList>
            <person name="Kim J."/>
        </authorList>
    </citation>
    <scope>NUCLEOTIDE SEQUENCE</scope>
    <source>
        <strain evidence="2">KU_S4_2022</strain>
        <tissue evidence="2">Muscle</tissue>
    </source>
</reference>
<dbReference type="EMBL" id="JANIIK010000040">
    <property type="protein sequence ID" value="KAJ3608383.1"/>
    <property type="molecule type" value="Genomic_DNA"/>
</dbReference>
<evidence type="ECO:0000256" key="1">
    <source>
        <dbReference type="SAM" id="MobiDB-lite"/>
    </source>
</evidence>
<evidence type="ECO:0000313" key="2">
    <source>
        <dbReference type="EMBL" id="KAJ3608383.1"/>
    </source>
</evidence>
<organism evidence="2 3">
    <name type="scientific">Muraenolepis orangiensis</name>
    <name type="common">Patagonian moray cod</name>
    <dbReference type="NCBI Taxonomy" id="630683"/>
    <lineage>
        <taxon>Eukaryota</taxon>
        <taxon>Metazoa</taxon>
        <taxon>Chordata</taxon>
        <taxon>Craniata</taxon>
        <taxon>Vertebrata</taxon>
        <taxon>Euteleostomi</taxon>
        <taxon>Actinopterygii</taxon>
        <taxon>Neopterygii</taxon>
        <taxon>Teleostei</taxon>
        <taxon>Neoteleostei</taxon>
        <taxon>Acanthomorphata</taxon>
        <taxon>Zeiogadaria</taxon>
        <taxon>Gadariae</taxon>
        <taxon>Gadiformes</taxon>
        <taxon>Muraenolepidoidei</taxon>
        <taxon>Muraenolepididae</taxon>
        <taxon>Muraenolepis</taxon>
    </lineage>
</organism>
<keyword evidence="3" id="KW-1185">Reference proteome</keyword>
<feature type="region of interest" description="Disordered" evidence="1">
    <location>
        <begin position="1"/>
        <end position="78"/>
    </location>
</feature>
<dbReference type="Proteomes" id="UP001148018">
    <property type="component" value="Unassembled WGS sequence"/>
</dbReference>
<dbReference type="AlphaFoldDB" id="A0A9Q0IS97"/>
<name>A0A9Q0IS97_9TELE</name>
<proteinExistence type="predicted"/>
<evidence type="ECO:0000313" key="3">
    <source>
        <dbReference type="Proteomes" id="UP001148018"/>
    </source>
</evidence>